<dbReference type="GO" id="GO:0016787">
    <property type="term" value="F:hydrolase activity"/>
    <property type="evidence" value="ECO:0007669"/>
    <property type="project" value="UniProtKB-KW"/>
</dbReference>
<keyword evidence="2" id="KW-0378">Hydrolase</keyword>
<evidence type="ECO:0000256" key="1">
    <source>
        <dbReference type="SAM" id="SignalP"/>
    </source>
</evidence>
<dbReference type="RefSeq" id="WP_119147892.1">
    <property type="nucleotide sequence ID" value="NZ_JBHSOV010000005.1"/>
</dbReference>
<gene>
    <name evidence="2" type="ORF">D3H35_04190</name>
</gene>
<evidence type="ECO:0000313" key="2">
    <source>
        <dbReference type="EMBL" id="RIE04693.1"/>
    </source>
</evidence>
<dbReference type="Gene3D" id="3.40.50.1820">
    <property type="entry name" value="alpha/beta hydrolase"/>
    <property type="match status" value="1"/>
</dbReference>
<dbReference type="Pfam" id="PF00756">
    <property type="entry name" value="Esterase"/>
    <property type="match status" value="1"/>
</dbReference>
<feature type="chain" id="PRO_5038355293" evidence="1">
    <location>
        <begin position="19"/>
        <end position="310"/>
    </location>
</feature>
<dbReference type="InterPro" id="IPR050583">
    <property type="entry name" value="Mycobacterial_A85_antigen"/>
</dbReference>
<name>A0A398CQA4_9BACL</name>
<dbReference type="InterPro" id="IPR000801">
    <property type="entry name" value="Esterase-like"/>
</dbReference>
<organism evidence="2 3">
    <name type="scientific">Cohnella faecalis</name>
    <dbReference type="NCBI Taxonomy" id="2315694"/>
    <lineage>
        <taxon>Bacteria</taxon>
        <taxon>Bacillati</taxon>
        <taxon>Bacillota</taxon>
        <taxon>Bacilli</taxon>
        <taxon>Bacillales</taxon>
        <taxon>Paenibacillaceae</taxon>
        <taxon>Cohnella</taxon>
    </lineage>
</organism>
<reference evidence="2 3" key="1">
    <citation type="submission" date="2018-09" db="EMBL/GenBank/DDBJ databases">
        <title>Cohnella cavernae sp. nov., isolated from a karst cave.</title>
        <authorList>
            <person name="Zhu H."/>
        </authorList>
    </citation>
    <scope>NUCLEOTIDE SEQUENCE [LARGE SCALE GENOMIC DNA]</scope>
    <source>
        <strain evidence="2 3">K2E09-144</strain>
    </source>
</reference>
<dbReference type="Proteomes" id="UP000266340">
    <property type="component" value="Unassembled WGS sequence"/>
</dbReference>
<proteinExistence type="predicted"/>
<dbReference type="EMBL" id="QXJM01000023">
    <property type="protein sequence ID" value="RIE04693.1"/>
    <property type="molecule type" value="Genomic_DNA"/>
</dbReference>
<protein>
    <submittedName>
        <fullName evidence="2">Alpha/beta hydrolase</fullName>
    </submittedName>
</protein>
<dbReference type="PANTHER" id="PTHR48098:SF6">
    <property type="entry name" value="FERRI-BACILLIBACTIN ESTERASE BESA"/>
    <property type="match status" value="1"/>
</dbReference>
<keyword evidence="3" id="KW-1185">Reference proteome</keyword>
<dbReference type="SUPFAM" id="SSF53474">
    <property type="entry name" value="alpha/beta-Hydrolases"/>
    <property type="match status" value="1"/>
</dbReference>
<comment type="caution">
    <text evidence="2">The sequence shown here is derived from an EMBL/GenBank/DDBJ whole genome shotgun (WGS) entry which is preliminary data.</text>
</comment>
<dbReference type="PANTHER" id="PTHR48098">
    <property type="entry name" value="ENTEROCHELIN ESTERASE-RELATED"/>
    <property type="match status" value="1"/>
</dbReference>
<accession>A0A398CQA4</accession>
<dbReference type="PROSITE" id="PS51257">
    <property type="entry name" value="PROKAR_LIPOPROTEIN"/>
    <property type="match status" value="1"/>
</dbReference>
<sequence>MKQHFLAAIALFAGIATGCVNHPNNSSSAATSPVSIQDWKQVLKSEQNHSIEGNVKIINQFPVHSLGTTRNIWIYLPPGYEESDSRYPVLYMHDGQNLFDKATSYAGEWGIDETMERLSADNEAFKMIVVGVENGPRRMYDYTPYPNSDGLGGDGAKYVAFLTDELKPFIDKSFRTKPNSPDTYISGSSLGGYISVYAGLERPDIFGNVLAFSNVFQIGQKAFFGYIGQLDRTLDSSRFYLDIGTIEDQQFSYSVSDNRKVLEMLQAKGVSEDRLKLYIDPVGDHNESAWNRRFPDALKWILEREVGDKK</sequence>
<dbReference type="OrthoDB" id="9784036at2"/>
<evidence type="ECO:0000313" key="3">
    <source>
        <dbReference type="Proteomes" id="UP000266340"/>
    </source>
</evidence>
<dbReference type="InterPro" id="IPR029058">
    <property type="entry name" value="AB_hydrolase_fold"/>
</dbReference>
<feature type="signal peptide" evidence="1">
    <location>
        <begin position="1"/>
        <end position="18"/>
    </location>
</feature>
<keyword evidence="1" id="KW-0732">Signal</keyword>
<dbReference type="AlphaFoldDB" id="A0A398CQA4"/>